<evidence type="ECO:0000313" key="3">
    <source>
        <dbReference type="Proteomes" id="UP001066276"/>
    </source>
</evidence>
<dbReference type="EMBL" id="JANPWB010000015">
    <property type="protein sequence ID" value="KAJ1090047.1"/>
    <property type="molecule type" value="Genomic_DNA"/>
</dbReference>
<feature type="region of interest" description="Disordered" evidence="1">
    <location>
        <begin position="48"/>
        <end position="83"/>
    </location>
</feature>
<proteinExistence type="predicted"/>
<gene>
    <name evidence="2" type="ORF">NDU88_003187</name>
</gene>
<feature type="compositionally biased region" description="Polar residues" evidence="1">
    <location>
        <begin position="58"/>
        <end position="72"/>
    </location>
</feature>
<evidence type="ECO:0000256" key="1">
    <source>
        <dbReference type="SAM" id="MobiDB-lite"/>
    </source>
</evidence>
<name>A0AAV7LI36_PLEWA</name>
<dbReference type="AlphaFoldDB" id="A0AAV7LI36"/>
<keyword evidence="3" id="KW-1185">Reference proteome</keyword>
<dbReference type="Proteomes" id="UP001066276">
    <property type="component" value="Chromosome 11"/>
</dbReference>
<organism evidence="2 3">
    <name type="scientific">Pleurodeles waltl</name>
    <name type="common">Iberian ribbed newt</name>
    <dbReference type="NCBI Taxonomy" id="8319"/>
    <lineage>
        <taxon>Eukaryota</taxon>
        <taxon>Metazoa</taxon>
        <taxon>Chordata</taxon>
        <taxon>Craniata</taxon>
        <taxon>Vertebrata</taxon>
        <taxon>Euteleostomi</taxon>
        <taxon>Amphibia</taxon>
        <taxon>Batrachia</taxon>
        <taxon>Caudata</taxon>
        <taxon>Salamandroidea</taxon>
        <taxon>Salamandridae</taxon>
        <taxon>Pleurodelinae</taxon>
        <taxon>Pleurodeles</taxon>
    </lineage>
</organism>
<protein>
    <submittedName>
        <fullName evidence="2">Uncharacterized protein</fullName>
    </submittedName>
</protein>
<evidence type="ECO:0000313" key="2">
    <source>
        <dbReference type="EMBL" id="KAJ1090047.1"/>
    </source>
</evidence>
<reference evidence="2" key="1">
    <citation type="journal article" date="2022" name="bioRxiv">
        <title>Sequencing and chromosome-scale assembly of the giantPleurodeles waltlgenome.</title>
        <authorList>
            <person name="Brown T."/>
            <person name="Elewa A."/>
            <person name="Iarovenko S."/>
            <person name="Subramanian E."/>
            <person name="Araus A.J."/>
            <person name="Petzold A."/>
            <person name="Susuki M."/>
            <person name="Suzuki K.-i.T."/>
            <person name="Hayashi T."/>
            <person name="Toyoda A."/>
            <person name="Oliveira C."/>
            <person name="Osipova E."/>
            <person name="Leigh N.D."/>
            <person name="Simon A."/>
            <person name="Yun M.H."/>
        </authorList>
    </citation>
    <scope>NUCLEOTIDE SEQUENCE</scope>
    <source>
        <strain evidence="2">20211129_DDA</strain>
        <tissue evidence="2">Liver</tissue>
    </source>
</reference>
<sequence length="95" mass="9731">MSVWMSWAMRKGVMSGSSEVHDDAGEGQKAVVGSSSVAKAVRVCVLQKPSEDDGGTQGQWKQLGTGSSQQRKNAAGLPAGVPEVSGLDAMVGQVA</sequence>
<accession>A0AAV7LI36</accession>
<comment type="caution">
    <text evidence="2">The sequence shown here is derived from an EMBL/GenBank/DDBJ whole genome shotgun (WGS) entry which is preliminary data.</text>
</comment>